<sequence length="133" mass="15309">MKIMKNKGMILSLILNILLIGTTITFFVKANDTKLMLNTKILSSHTYIPKRDSKKWDSSNPKGYYLFTKDDQSIEVTTFQEKIILSSKYKFIGNGVYELSDSKGYIIAKDKGLDIYLKESNPLVFESYIIFDK</sequence>
<accession>A0ABS3H6T1</accession>
<name>A0ABS3H6T1_9ENTE</name>
<comment type="caution">
    <text evidence="1">The sequence shown here is derived from an EMBL/GenBank/DDBJ whole genome shotgun (WGS) entry which is preliminary data.</text>
</comment>
<dbReference type="EMBL" id="JAFLVT010000008">
    <property type="protein sequence ID" value="MBO0449167.1"/>
    <property type="molecule type" value="Genomic_DNA"/>
</dbReference>
<evidence type="ECO:0000313" key="1">
    <source>
        <dbReference type="EMBL" id="MBO0449167.1"/>
    </source>
</evidence>
<gene>
    <name evidence="1" type="ORF">JZO76_06405</name>
</gene>
<dbReference type="RefSeq" id="WP_206903329.1">
    <property type="nucleotide sequence ID" value="NZ_JAFLVT010000008.1"/>
</dbReference>
<protein>
    <submittedName>
        <fullName evidence="1">Uncharacterized protein</fullName>
    </submittedName>
</protein>
<evidence type="ECO:0000313" key="2">
    <source>
        <dbReference type="Proteomes" id="UP000664256"/>
    </source>
</evidence>
<organism evidence="1 2">
    <name type="scientific">Candidatus Enterococcus myersii</name>
    <dbReference type="NCBI Taxonomy" id="2815322"/>
    <lineage>
        <taxon>Bacteria</taxon>
        <taxon>Bacillati</taxon>
        <taxon>Bacillota</taxon>
        <taxon>Bacilli</taxon>
        <taxon>Lactobacillales</taxon>
        <taxon>Enterococcaceae</taxon>
        <taxon>Enterococcus</taxon>
    </lineage>
</organism>
<keyword evidence="2" id="KW-1185">Reference proteome</keyword>
<reference evidence="1 2" key="1">
    <citation type="submission" date="2021-03" db="EMBL/GenBank/DDBJ databases">
        <title>Enterococcal diversity collection.</title>
        <authorList>
            <person name="Gilmore M.S."/>
            <person name="Schwartzman J."/>
            <person name="Van Tyne D."/>
            <person name="Martin M."/>
            <person name="Earl A.M."/>
            <person name="Manson A.L."/>
            <person name="Straub T."/>
            <person name="Salamzade R."/>
            <person name="Saavedra J."/>
            <person name="Lebreton F."/>
            <person name="Prichula J."/>
            <person name="Schaufler K."/>
            <person name="Gaca A."/>
            <person name="Sgardioli B."/>
            <person name="Wagenaar J."/>
            <person name="Strong T."/>
        </authorList>
    </citation>
    <scope>NUCLEOTIDE SEQUENCE [LARGE SCALE GENOMIC DNA]</scope>
    <source>
        <strain evidence="1 2">MJM12</strain>
    </source>
</reference>
<proteinExistence type="predicted"/>
<dbReference type="Proteomes" id="UP000664256">
    <property type="component" value="Unassembled WGS sequence"/>
</dbReference>